<dbReference type="GO" id="GO:0003677">
    <property type="term" value="F:DNA binding"/>
    <property type="evidence" value="ECO:0007669"/>
    <property type="project" value="UniProtKB-KW"/>
</dbReference>
<dbReference type="PANTHER" id="PTHR33744">
    <property type="entry name" value="CARBOHYDRATE DIACID REGULATOR"/>
    <property type="match status" value="1"/>
</dbReference>
<dbReference type="PANTHER" id="PTHR33744:SF1">
    <property type="entry name" value="DNA-BINDING TRANSCRIPTIONAL ACTIVATOR ADER"/>
    <property type="match status" value="1"/>
</dbReference>
<dbReference type="InterPro" id="IPR042070">
    <property type="entry name" value="PucR_C-HTH_sf"/>
</dbReference>
<evidence type="ECO:0000313" key="2">
    <source>
        <dbReference type="EMBL" id="MBB6079518.1"/>
    </source>
</evidence>
<dbReference type="RefSeq" id="WP_376772292.1">
    <property type="nucleotide sequence ID" value="NZ_JACHGV010000008.1"/>
</dbReference>
<dbReference type="InterPro" id="IPR051448">
    <property type="entry name" value="CdaR-like_regulators"/>
</dbReference>
<proteinExistence type="predicted"/>
<sequence length="599" mass="64510">MAKESVIAPTIASLVSRTLYFCQPLTEAVGLVQPFEDRPLHHHGDVVRKTRGRAGPGQAADGTPCAGDPGHLPCAAGVRPTHPQGATRSRATFASLPAFLFTMQKNSESLGELLRLIRRPSPPREVLAWLEHRIDVDAAWVGRGLAVQAATARFPAEILGALREQLERLADGRLAAATLRVGTRAVHIEAFGLRAQRPVLVTVGASALSRESAALASYVGTLLELQGRASAADSSLRDYEDKARQLRFAVLTALMTGDITLARRMTTGDVPPLLDAERVRVYLLSCPDADRDRLVRAHLDSSGYHGSGLMVHCPAFKDHLICPIAEDAEPDGRPEQAEVLRRLIGDNSGYALGISRAHPLTLTATAYGEALHALAVARNSPRRMAAYRGRPSLAHLLPRQEALAWATAFLAPLHDLPKTTVDVTRLAVTFPRSAVARLLHISRTTVAAHCRRAEDALGVDLSDVRARATVDLALSLTGPQSVATGLPHLVPPHLEDLLRTGPAVDWAESFLRPLHAARPSTLHITVSAWIDADTDARRTAARVGLSRNTVRAHLRAAESLLNRDLLTTGSGIHDLVHALSVTGGRPHTALRADAFWRSP</sequence>
<reference evidence="2 3" key="1">
    <citation type="submission" date="2020-08" db="EMBL/GenBank/DDBJ databases">
        <title>Genomic Encyclopedia of Type Strains, Phase IV (KMG-IV): sequencing the most valuable type-strain genomes for metagenomic binning, comparative biology and taxonomic classification.</title>
        <authorList>
            <person name="Goeker M."/>
        </authorList>
    </citation>
    <scope>NUCLEOTIDE SEQUENCE [LARGE SCALE GENOMIC DNA]</scope>
    <source>
        <strain evidence="2 3">DSM 43350</strain>
    </source>
</reference>
<accession>A0A7W9WJM4</accession>
<dbReference type="AlphaFoldDB" id="A0A7W9WJM4"/>
<comment type="caution">
    <text evidence="2">The sequence shown here is derived from an EMBL/GenBank/DDBJ whole genome shotgun (WGS) entry which is preliminary data.</text>
</comment>
<keyword evidence="2" id="KW-0238">DNA-binding</keyword>
<feature type="domain" description="PucR C-terminal helix-turn-helix" evidence="1">
    <location>
        <begin position="432"/>
        <end position="475"/>
    </location>
</feature>
<organism evidence="2 3">
    <name type="scientific">Streptomyces paradoxus</name>
    <dbReference type="NCBI Taxonomy" id="66375"/>
    <lineage>
        <taxon>Bacteria</taxon>
        <taxon>Bacillati</taxon>
        <taxon>Actinomycetota</taxon>
        <taxon>Actinomycetes</taxon>
        <taxon>Kitasatosporales</taxon>
        <taxon>Streptomycetaceae</taxon>
        <taxon>Streptomyces</taxon>
    </lineage>
</organism>
<gene>
    <name evidence="2" type="ORF">HNR57_005461</name>
</gene>
<name>A0A7W9WJM4_9ACTN</name>
<protein>
    <submittedName>
        <fullName evidence="2">DNA-binding CsgD family transcriptional regulator</fullName>
    </submittedName>
</protein>
<dbReference type="Pfam" id="PF13556">
    <property type="entry name" value="HTH_30"/>
    <property type="match status" value="2"/>
</dbReference>
<dbReference type="EMBL" id="JACHGV010000008">
    <property type="protein sequence ID" value="MBB6079518.1"/>
    <property type="molecule type" value="Genomic_DNA"/>
</dbReference>
<dbReference type="InterPro" id="IPR025736">
    <property type="entry name" value="PucR_C-HTH_dom"/>
</dbReference>
<dbReference type="Proteomes" id="UP000591537">
    <property type="component" value="Unassembled WGS sequence"/>
</dbReference>
<evidence type="ECO:0000313" key="3">
    <source>
        <dbReference type="Proteomes" id="UP000591537"/>
    </source>
</evidence>
<keyword evidence="3" id="KW-1185">Reference proteome</keyword>
<evidence type="ECO:0000259" key="1">
    <source>
        <dbReference type="Pfam" id="PF13556"/>
    </source>
</evidence>
<feature type="domain" description="PucR C-terminal helix-turn-helix" evidence="1">
    <location>
        <begin position="524"/>
        <end position="566"/>
    </location>
</feature>
<dbReference type="Gene3D" id="1.10.10.2840">
    <property type="entry name" value="PucR C-terminal helix-turn-helix domain"/>
    <property type="match status" value="2"/>
</dbReference>